<dbReference type="AlphaFoldDB" id="A0A0A5GGA3"/>
<protein>
    <submittedName>
        <fullName evidence="1">Uncharacterized protein</fullName>
    </submittedName>
</protein>
<sequence>MPYDELTLSEKRYLMIESAVRACRKSSKKVKIANLAHLTGLSEECILEVLESEQVRSFVIHSKLFPQHPMDQTVYQKTELNKVKQA</sequence>
<organism evidence="1 2">
    <name type="scientific">Pontibacillus halophilus JSM 076056 = DSM 19796</name>
    <dbReference type="NCBI Taxonomy" id="1385510"/>
    <lineage>
        <taxon>Bacteria</taxon>
        <taxon>Bacillati</taxon>
        <taxon>Bacillota</taxon>
        <taxon>Bacilli</taxon>
        <taxon>Bacillales</taxon>
        <taxon>Bacillaceae</taxon>
        <taxon>Pontibacillus</taxon>
    </lineage>
</organism>
<accession>A0A0A5GGA3</accession>
<comment type="caution">
    <text evidence="1">The sequence shown here is derived from an EMBL/GenBank/DDBJ whole genome shotgun (WGS) entry which is preliminary data.</text>
</comment>
<proteinExistence type="predicted"/>
<evidence type="ECO:0000313" key="1">
    <source>
        <dbReference type="EMBL" id="KGX90258.1"/>
    </source>
</evidence>
<keyword evidence="2" id="KW-1185">Reference proteome</keyword>
<reference evidence="1 2" key="1">
    <citation type="submission" date="2013-08" db="EMBL/GenBank/DDBJ databases">
        <authorList>
            <person name="Huang J."/>
            <person name="Wang G."/>
        </authorList>
    </citation>
    <scope>NUCLEOTIDE SEQUENCE [LARGE SCALE GENOMIC DNA]</scope>
    <source>
        <strain evidence="1 2">JSM 076056</strain>
    </source>
</reference>
<dbReference type="Proteomes" id="UP000030528">
    <property type="component" value="Unassembled WGS sequence"/>
</dbReference>
<name>A0A0A5GGA3_9BACI</name>
<gene>
    <name evidence="1" type="ORF">N781_08370</name>
</gene>
<evidence type="ECO:0000313" key="2">
    <source>
        <dbReference type="Proteomes" id="UP000030528"/>
    </source>
</evidence>
<dbReference type="EMBL" id="AVPE01000016">
    <property type="protein sequence ID" value="KGX90258.1"/>
    <property type="molecule type" value="Genomic_DNA"/>
</dbReference>